<dbReference type="SUPFAM" id="SSF56672">
    <property type="entry name" value="DNA/RNA polymerases"/>
    <property type="match status" value="1"/>
</dbReference>
<dbReference type="Gene3D" id="3.10.20.370">
    <property type="match status" value="1"/>
</dbReference>
<organism evidence="1 2">
    <name type="scientific">Seriola dumerili</name>
    <name type="common">Greater amberjack</name>
    <name type="synonym">Caranx dumerili</name>
    <dbReference type="NCBI Taxonomy" id="41447"/>
    <lineage>
        <taxon>Eukaryota</taxon>
        <taxon>Metazoa</taxon>
        <taxon>Chordata</taxon>
        <taxon>Craniata</taxon>
        <taxon>Vertebrata</taxon>
        <taxon>Euteleostomi</taxon>
        <taxon>Actinopterygii</taxon>
        <taxon>Neopterygii</taxon>
        <taxon>Teleostei</taxon>
        <taxon>Neoteleostei</taxon>
        <taxon>Acanthomorphata</taxon>
        <taxon>Carangaria</taxon>
        <taxon>Carangiformes</taxon>
        <taxon>Carangidae</taxon>
        <taxon>Seriola</taxon>
    </lineage>
</organism>
<dbReference type="GeneTree" id="ENSGT00960000186724"/>
<dbReference type="Proteomes" id="UP000261420">
    <property type="component" value="Unplaced"/>
</dbReference>
<dbReference type="AlphaFoldDB" id="A0A3B4UK40"/>
<dbReference type="STRING" id="41447.ENSSDUP00000018722"/>
<protein>
    <submittedName>
        <fullName evidence="1">Uncharacterized protein</fullName>
    </submittedName>
</protein>
<accession>A0A3B4UK40</accession>
<proteinExistence type="predicted"/>
<evidence type="ECO:0000313" key="1">
    <source>
        <dbReference type="Ensembl" id="ENSSDUP00000018722.1"/>
    </source>
</evidence>
<sequence length="75" mass="8101">VAAAVLVQMHGERPRLVAYYSKMLPLIVKGMVSSLRAVAEAAIMVEKAKTFAPGHPMILHTSHAVNIILLNATHD</sequence>
<keyword evidence="2" id="KW-1185">Reference proteome</keyword>
<evidence type="ECO:0000313" key="2">
    <source>
        <dbReference type="Proteomes" id="UP000261420"/>
    </source>
</evidence>
<dbReference type="Ensembl" id="ENSSDUT00000019059.1">
    <property type="protein sequence ID" value="ENSSDUP00000018722.1"/>
    <property type="gene ID" value="ENSSDUG00000013675.1"/>
</dbReference>
<name>A0A3B4UK40_SERDU</name>
<reference evidence="1" key="2">
    <citation type="submission" date="2025-09" db="UniProtKB">
        <authorList>
            <consortium name="Ensembl"/>
        </authorList>
    </citation>
    <scope>IDENTIFICATION</scope>
</reference>
<dbReference type="InterPro" id="IPR043502">
    <property type="entry name" value="DNA/RNA_pol_sf"/>
</dbReference>
<reference evidence="1" key="1">
    <citation type="submission" date="2025-08" db="UniProtKB">
        <authorList>
            <consortium name="Ensembl"/>
        </authorList>
    </citation>
    <scope>IDENTIFICATION</scope>
</reference>